<protein>
    <recommendedName>
        <fullName evidence="4">Secreted protein</fullName>
    </recommendedName>
</protein>
<reference evidence="2" key="1">
    <citation type="journal article" date="2022" name="bioRxiv">
        <title>Genomics of Preaxostyla Flagellates Illuminates Evolutionary Transitions and the Path Towards Mitochondrial Loss.</title>
        <authorList>
            <person name="Novak L.V.F."/>
            <person name="Treitli S.C."/>
            <person name="Pyrih J."/>
            <person name="Halakuc P."/>
            <person name="Pipaliya S.V."/>
            <person name="Vacek V."/>
            <person name="Brzon O."/>
            <person name="Soukal P."/>
            <person name="Eme L."/>
            <person name="Dacks J.B."/>
            <person name="Karnkowska A."/>
            <person name="Elias M."/>
            <person name="Hampl V."/>
        </authorList>
    </citation>
    <scope>NUCLEOTIDE SEQUENCE</scope>
    <source>
        <strain evidence="2">RCP-MX</strain>
    </source>
</reference>
<sequence>MFHFYLCAGAPLMLLVPLGTDVKAISPLPVVLSIKLVRVSIHNTVWRTTGAPGMSDGRVDQMSDWLTVPCGFITHRDGLELRPHHTSSTPRDLTAQHLRSLLFECF</sequence>
<accession>A0ABQ8UD81</accession>
<keyword evidence="3" id="KW-1185">Reference proteome</keyword>
<evidence type="ECO:0000313" key="3">
    <source>
        <dbReference type="Proteomes" id="UP001141327"/>
    </source>
</evidence>
<evidence type="ECO:0008006" key="4">
    <source>
        <dbReference type="Google" id="ProtNLM"/>
    </source>
</evidence>
<feature type="signal peptide" evidence="1">
    <location>
        <begin position="1"/>
        <end position="24"/>
    </location>
</feature>
<evidence type="ECO:0000313" key="2">
    <source>
        <dbReference type="EMBL" id="KAJ4457209.1"/>
    </source>
</evidence>
<organism evidence="2 3">
    <name type="scientific">Paratrimastix pyriformis</name>
    <dbReference type="NCBI Taxonomy" id="342808"/>
    <lineage>
        <taxon>Eukaryota</taxon>
        <taxon>Metamonada</taxon>
        <taxon>Preaxostyla</taxon>
        <taxon>Paratrimastigidae</taxon>
        <taxon>Paratrimastix</taxon>
    </lineage>
</organism>
<keyword evidence="1" id="KW-0732">Signal</keyword>
<gene>
    <name evidence="2" type="ORF">PAPYR_7377</name>
</gene>
<evidence type="ECO:0000256" key="1">
    <source>
        <dbReference type="SAM" id="SignalP"/>
    </source>
</evidence>
<proteinExistence type="predicted"/>
<dbReference type="Proteomes" id="UP001141327">
    <property type="component" value="Unassembled WGS sequence"/>
</dbReference>
<comment type="caution">
    <text evidence="2">The sequence shown here is derived from an EMBL/GenBank/DDBJ whole genome shotgun (WGS) entry which is preliminary data.</text>
</comment>
<feature type="chain" id="PRO_5047481553" description="Secreted protein" evidence="1">
    <location>
        <begin position="25"/>
        <end position="106"/>
    </location>
</feature>
<name>A0ABQ8UD81_9EUKA</name>
<dbReference type="EMBL" id="JAPMOS010000052">
    <property type="protein sequence ID" value="KAJ4457209.1"/>
    <property type="molecule type" value="Genomic_DNA"/>
</dbReference>